<gene>
    <name evidence="1" type="ORF">GCM10011600_25760</name>
</gene>
<name>A0A8J3GSJ5_9MICO</name>
<dbReference type="AlphaFoldDB" id="A0A8J3GSJ5"/>
<proteinExistence type="predicted"/>
<sequence length="96" mass="10463">MSGARTTDVEFGIREWLGELTVGSPAPAVATFDTRVKTPRLPGSAAKAAARLARRLRLDVRDRESFFVGDQDGPLLDGELDRAADWARGLVHDLDD</sequence>
<organism evidence="1 2">
    <name type="scientific">Pseudolysinimonas yzui</name>
    <dbReference type="NCBI Taxonomy" id="2708254"/>
    <lineage>
        <taxon>Bacteria</taxon>
        <taxon>Bacillati</taxon>
        <taxon>Actinomycetota</taxon>
        <taxon>Actinomycetes</taxon>
        <taxon>Micrococcales</taxon>
        <taxon>Microbacteriaceae</taxon>
        <taxon>Pseudolysinimonas</taxon>
    </lineage>
</organism>
<dbReference type="EMBL" id="BNAI01000007">
    <property type="protein sequence ID" value="GHF23487.1"/>
    <property type="molecule type" value="Genomic_DNA"/>
</dbReference>
<protein>
    <submittedName>
        <fullName evidence="1">Uncharacterized protein</fullName>
    </submittedName>
</protein>
<keyword evidence="2" id="KW-1185">Reference proteome</keyword>
<reference evidence="1" key="1">
    <citation type="journal article" date="2014" name="Int. J. Syst. Evol. Microbiol.">
        <title>Complete genome sequence of Corynebacterium casei LMG S-19264T (=DSM 44701T), isolated from a smear-ripened cheese.</title>
        <authorList>
            <consortium name="US DOE Joint Genome Institute (JGI-PGF)"/>
            <person name="Walter F."/>
            <person name="Albersmeier A."/>
            <person name="Kalinowski J."/>
            <person name="Ruckert C."/>
        </authorList>
    </citation>
    <scope>NUCLEOTIDE SEQUENCE</scope>
    <source>
        <strain evidence="1">CGMCC 1.16548</strain>
    </source>
</reference>
<evidence type="ECO:0000313" key="2">
    <source>
        <dbReference type="Proteomes" id="UP000617531"/>
    </source>
</evidence>
<comment type="caution">
    <text evidence="1">The sequence shown here is derived from an EMBL/GenBank/DDBJ whole genome shotgun (WGS) entry which is preliminary data.</text>
</comment>
<reference evidence="1" key="2">
    <citation type="submission" date="2020-09" db="EMBL/GenBank/DDBJ databases">
        <authorList>
            <person name="Sun Q."/>
            <person name="Zhou Y."/>
        </authorList>
    </citation>
    <scope>NUCLEOTIDE SEQUENCE</scope>
    <source>
        <strain evidence="1">CGMCC 1.16548</strain>
    </source>
</reference>
<evidence type="ECO:0000313" key="1">
    <source>
        <dbReference type="EMBL" id="GHF23487.1"/>
    </source>
</evidence>
<accession>A0A8J3GSJ5</accession>
<dbReference type="Proteomes" id="UP000617531">
    <property type="component" value="Unassembled WGS sequence"/>
</dbReference>
<dbReference type="RefSeq" id="WP_229842099.1">
    <property type="nucleotide sequence ID" value="NZ_BNAI01000007.1"/>
</dbReference>